<dbReference type="UniPathway" id="UPA00842"/>
<evidence type="ECO:0000256" key="1">
    <source>
        <dbReference type="ARBA" id="ARBA00005122"/>
    </source>
</evidence>
<accession>B8LMI0</accession>
<dbReference type="PANTHER" id="PTHR31147">
    <property type="entry name" value="ACYL TRANSFERASE 4"/>
    <property type="match status" value="1"/>
</dbReference>
<dbReference type="OMA" id="YIMRVTA"/>
<dbReference type="EMBL" id="EF677000">
    <property type="protein sequence ID" value="ABR16860.1"/>
    <property type="molecule type" value="mRNA"/>
</dbReference>
<evidence type="ECO:0000313" key="6">
    <source>
        <dbReference type="EMBL" id="ABR16860.1"/>
    </source>
</evidence>
<reference evidence="6" key="1">
    <citation type="submission" date="2007-06" db="EMBL/GenBank/DDBJ databases">
        <title>Full length cDNA sequences from Sitka Spruce (Picea sitchensis).</title>
        <authorList>
            <person name="Ralph S.G."/>
            <person name="Chun H.E."/>
            <person name="Liao N."/>
            <person name="Ali J."/>
            <person name="Reid K."/>
            <person name="Kolosova N."/>
            <person name="Cooper N."/>
            <person name="Cullis C."/>
            <person name="Jancsik S."/>
            <person name="Moore R."/>
            <person name="Mayo M."/>
            <person name="Wagner S."/>
            <person name="Holt R.A."/>
            <person name="Jones S.J.M."/>
            <person name="Marra M.A."/>
            <person name="Ritland C.E."/>
            <person name="Ritland K."/>
            <person name="Bohlmann J."/>
        </authorList>
    </citation>
    <scope>NUCLEOTIDE SEQUENCE</scope>
    <source>
        <tissue evidence="6">Green portion of the leader tissue</tissue>
    </source>
</reference>
<evidence type="ECO:0000256" key="4">
    <source>
        <dbReference type="ARBA" id="ARBA00023059"/>
    </source>
</evidence>
<evidence type="ECO:0000256" key="2">
    <source>
        <dbReference type="ARBA" id="ARBA00009861"/>
    </source>
</evidence>
<protein>
    <submittedName>
        <fullName evidence="6">Uncharacterized protein</fullName>
    </submittedName>
</protein>
<dbReference type="InterPro" id="IPR050898">
    <property type="entry name" value="Plant_acyltransferase"/>
</dbReference>
<dbReference type="PANTHER" id="PTHR31147:SF1">
    <property type="entry name" value="ACYL TRANSFERASE 4"/>
    <property type="match status" value="1"/>
</dbReference>
<dbReference type="GO" id="GO:0016746">
    <property type="term" value="F:acyltransferase activity"/>
    <property type="evidence" value="ECO:0007669"/>
    <property type="project" value="UniProtKB-KW"/>
</dbReference>
<dbReference type="Gene3D" id="3.30.559.10">
    <property type="entry name" value="Chloramphenicol acetyltransferase-like domain"/>
    <property type="match status" value="2"/>
</dbReference>
<keyword evidence="4" id="KW-0876">Taxol biosynthesis</keyword>
<comment type="pathway">
    <text evidence="1">Alkaloid biosynthesis; taxol biosynthesis.</text>
</comment>
<name>B8LMI0_PICSI</name>
<keyword evidence="5" id="KW-0012">Acyltransferase</keyword>
<evidence type="ECO:0000256" key="3">
    <source>
        <dbReference type="ARBA" id="ARBA00022679"/>
    </source>
</evidence>
<keyword evidence="3" id="KW-0808">Transferase</keyword>
<dbReference type="Pfam" id="PF02458">
    <property type="entry name" value="Transferase"/>
    <property type="match status" value="1"/>
</dbReference>
<dbReference type="AlphaFoldDB" id="B8LMI0"/>
<evidence type="ECO:0000256" key="5">
    <source>
        <dbReference type="ARBA" id="ARBA00023315"/>
    </source>
</evidence>
<organism evidence="6">
    <name type="scientific">Picea sitchensis</name>
    <name type="common">Sitka spruce</name>
    <name type="synonym">Pinus sitchensis</name>
    <dbReference type="NCBI Taxonomy" id="3332"/>
    <lineage>
        <taxon>Eukaryota</taxon>
        <taxon>Viridiplantae</taxon>
        <taxon>Streptophyta</taxon>
        <taxon>Embryophyta</taxon>
        <taxon>Tracheophyta</taxon>
        <taxon>Spermatophyta</taxon>
        <taxon>Pinopsida</taxon>
        <taxon>Pinidae</taxon>
        <taxon>Conifers I</taxon>
        <taxon>Pinales</taxon>
        <taxon>Pinaceae</taxon>
        <taxon>Picea</taxon>
    </lineage>
</organism>
<proteinExistence type="evidence at transcript level"/>
<sequence>MGKLDNITGLSVTTLQPIMVTPAENTPKEILYLSNIDSQAGVRATCQTLHVYGACPKNHAVPAHVIRHAISKALVYYYPFAGRMRENADGKLEVWCTGEGAVFVEGSANCSLEEVGYLAQLTPCLKQLVYDYPMVYKHHDIPPLVIQVTRFRCGGFVLGLGVSHCMSDGLGFSQFLNAIADLARGAPLLSVTPVWKREILKPRSPPTVNFDHKEFRSSVIDVTATGGPVPGSFLVTAQSLDKLKKNVLAGKMKDDEQYLYCSTFEALAAFVWKSRVKALEISFDEEVRLYFAVNVRKLYRPPLPEGYYGNGFFGACVVASARVVREASLWDLVRMVKEEKARLTDEYLRSVIDFLDLHDPKPEVGPPSATELYLSDWSRMAFSQVDFGWGEAVNVTPANFPFVHACVFLPPPITNTDAKRKNGIRVITCLPSEAMEKFKSEMGKLDM</sequence>
<dbReference type="InterPro" id="IPR023213">
    <property type="entry name" value="CAT-like_dom_sf"/>
</dbReference>
<dbReference type="GO" id="GO:0042617">
    <property type="term" value="P:paclitaxel biosynthetic process"/>
    <property type="evidence" value="ECO:0007669"/>
    <property type="project" value="UniProtKB-UniPathway"/>
</dbReference>
<comment type="similarity">
    <text evidence="2">Belongs to the plant acyltransferase family.</text>
</comment>